<proteinExistence type="inferred from homology"/>
<dbReference type="SMART" id="SM00907">
    <property type="entry name" value="GDNF"/>
    <property type="match status" value="3"/>
</dbReference>
<evidence type="ECO:0000313" key="14">
    <source>
        <dbReference type="Proteomes" id="UP000694580"/>
    </source>
</evidence>
<dbReference type="GO" id="GO:0038023">
    <property type="term" value="F:signaling receptor activity"/>
    <property type="evidence" value="ECO:0007669"/>
    <property type="project" value="InterPro"/>
</dbReference>
<dbReference type="GO" id="GO:0007399">
    <property type="term" value="P:nervous system development"/>
    <property type="evidence" value="ECO:0007669"/>
    <property type="project" value="TreeGrafter"/>
</dbReference>
<reference evidence="13" key="2">
    <citation type="submission" date="2025-08" db="UniProtKB">
        <authorList>
            <consortium name="Ensembl"/>
        </authorList>
    </citation>
    <scope>IDENTIFICATION</scope>
</reference>
<dbReference type="InterPro" id="IPR037193">
    <property type="entry name" value="GDNF_alpha"/>
</dbReference>
<keyword evidence="7" id="KW-0675">Receptor</keyword>
<dbReference type="GO" id="GO:0007169">
    <property type="term" value="P:cell surface receptor protein tyrosine kinase signaling pathway"/>
    <property type="evidence" value="ECO:0007669"/>
    <property type="project" value="UniProtKB-ARBA"/>
</dbReference>
<keyword evidence="4" id="KW-0336">GPI-anchor</keyword>
<evidence type="ECO:0000256" key="7">
    <source>
        <dbReference type="ARBA" id="ARBA00023170"/>
    </source>
</evidence>
<name>A0AAY4DJ58_9TELE</name>
<accession>A0AAY4DJ58</accession>
<dbReference type="Ensembl" id="ENSDCDT00010054432.1">
    <property type="protein sequence ID" value="ENSDCDP00010044336.1"/>
    <property type="gene ID" value="ENSDCDG00010027463.1"/>
</dbReference>
<dbReference type="InterPro" id="IPR016017">
    <property type="entry name" value="GDNF/GAS1"/>
</dbReference>
<feature type="region of interest" description="Disordered" evidence="10">
    <location>
        <begin position="418"/>
        <end position="452"/>
    </location>
</feature>
<dbReference type="FunFam" id="1.10.220.110:FF:000001">
    <property type="entry name" value="GDNF family receptor alpha"/>
    <property type="match status" value="1"/>
</dbReference>
<evidence type="ECO:0000256" key="1">
    <source>
        <dbReference type="ARBA" id="ARBA00004609"/>
    </source>
</evidence>
<dbReference type="GO" id="GO:0009897">
    <property type="term" value="C:external side of plasma membrane"/>
    <property type="evidence" value="ECO:0007669"/>
    <property type="project" value="TreeGrafter"/>
</dbReference>
<feature type="chain" id="PRO_5044196246" description="GDNF/GAS1 domain-containing protein" evidence="11">
    <location>
        <begin position="26"/>
        <end position="476"/>
    </location>
</feature>
<dbReference type="GeneTree" id="ENSGT00940000165282"/>
<evidence type="ECO:0000256" key="9">
    <source>
        <dbReference type="ARBA" id="ARBA00023288"/>
    </source>
</evidence>
<keyword evidence="14" id="KW-1185">Reference proteome</keyword>
<keyword evidence="3" id="KW-1003">Cell membrane</keyword>
<evidence type="ECO:0000313" key="13">
    <source>
        <dbReference type="Ensembl" id="ENSDCDP00010044336.1"/>
    </source>
</evidence>
<feature type="compositionally biased region" description="Basic and acidic residues" evidence="10">
    <location>
        <begin position="418"/>
        <end position="427"/>
    </location>
</feature>
<feature type="signal peptide" evidence="11">
    <location>
        <begin position="1"/>
        <end position="25"/>
    </location>
</feature>
<dbReference type="Pfam" id="PF02351">
    <property type="entry name" value="GDNF"/>
    <property type="match status" value="3"/>
</dbReference>
<feature type="domain" description="GDNF/GAS1" evidence="12">
    <location>
        <begin position="270"/>
        <end position="364"/>
    </location>
</feature>
<reference evidence="13 14" key="1">
    <citation type="submission" date="2020-06" db="EMBL/GenBank/DDBJ databases">
        <authorList>
            <consortium name="Wellcome Sanger Institute Data Sharing"/>
        </authorList>
    </citation>
    <scope>NUCLEOTIDE SEQUENCE [LARGE SCALE GENOMIC DNA]</scope>
</reference>
<reference evidence="13" key="3">
    <citation type="submission" date="2025-09" db="UniProtKB">
        <authorList>
            <consortium name="Ensembl"/>
        </authorList>
    </citation>
    <scope>IDENTIFICATION</scope>
</reference>
<evidence type="ECO:0000256" key="8">
    <source>
        <dbReference type="ARBA" id="ARBA00023180"/>
    </source>
</evidence>
<keyword evidence="9" id="KW-0449">Lipoprotein</keyword>
<evidence type="ECO:0000256" key="5">
    <source>
        <dbReference type="ARBA" id="ARBA00022729"/>
    </source>
</evidence>
<evidence type="ECO:0000256" key="4">
    <source>
        <dbReference type="ARBA" id="ARBA00022622"/>
    </source>
</evidence>
<evidence type="ECO:0000256" key="10">
    <source>
        <dbReference type="SAM" id="MobiDB-lite"/>
    </source>
</evidence>
<dbReference type="InterPro" id="IPR003438">
    <property type="entry name" value="GDNF_rcpt"/>
</dbReference>
<dbReference type="Gene3D" id="1.10.220.110">
    <property type="entry name" value="GDNF binding domain"/>
    <property type="match status" value="1"/>
</dbReference>
<evidence type="ECO:0000256" key="2">
    <source>
        <dbReference type="ARBA" id="ARBA00005961"/>
    </source>
</evidence>
<evidence type="ECO:0000259" key="12">
    <source>
        <dbReference type="SMART" id="SM00907"/>
    </source>
</evidence>
<keyword evidence="8" id="KW-0325">Glycoprotein</keyword>
<comment type="similarity">
    <text evidence="2">Belongs to the GDNFR family.</text>
</comment>
<evidence type="ECO:0000256" key="6">
    <source>
        <dbReference type="ARBA" id="ARBA00023136"/>
    </source>
</evidence>
<dbReference type="SUPFAM" id="SSF110035">
    <property type="entry name" value="GDNF receptor-like"/>
    <property type="match status" value="1"/>
</dbReference>
<dbReference type="Proteomes" id="UP000694580">
    <property type="component" value="Chromosome 7"/>
</dbReference>
<evidence type="ECO:0000256" key="11">
    <source>
        <dbReference type="SAM" id="SignalP"/>
    </source>
</evidence>
<gene>
    <name evidence="13" type="primary">LOC114794955</name>
</gene>
<protein>
    <recommendedName>
        <fullName evidence="12">GDNF/GAS1 domain-containing protein</fullName>
    </recommendedName>
</protein>
<keyword evidence="6" id="KW-0472">Membrane</keyword>
<evidence type="ECO:0000256" key="3">
    <source>
        <dbReference type="ARBA" id="ARBA00022475"/>
    </source>
</evidence>
<feature type="domain" description="GDNF/GAS1" evidence="12">
    <location>
        <begin position="31"/>
        <end position="111"/>
    </location>
</feature>
<sequence>MSSNTWTMMILTLLLSVSIPGTVGATASVDCISAEHGCVQDPACVDAYRVLEYCTAEEAVAMLGPDSQKECLEAQRTLQSYRPLQVCKCHRGSRQEERCLKVYWTVRFSVYDEYTVSPYEELELLRIKEMNRLAPIMEGRAQLSATSTELRRILCFILFHHSFVRTASSLALVRQNQCLKAAQECGGFEKCGSLRSEYVVACTKHTPGSDGTCNRQKCHRALRRFLERVPEEYVFALLFCPCSDMLCGERRRKTIVPSCSHEERGEKPNCMSLQGYCIRDELCRSRLADFQHNCQPSTSSPSGCVRENIAVCLKAYSGLIGTIMTPNYVSNSSMEVSQWCTCEGSGNQWKSCLQVLLMFSSNRCLKNAIENTVSSFSSLLPWPVESTAIPTPRSSSPVLQEKTSVSLNILPELKTVKGEDKEKRSEELNAIPAYTQKESSTGPEAWVGQRESGSSVSPQSILLLLLCAASRCLYEE</sequence>
<organism evidence="13 14">
    <name type="scientific">Denticeps clupeoides</name>
    <name type="common">denticle herring</name>
    <dbReference type="NCBI Taxonomy" id="299321"/>
    <lineage>
        <taxon>Eukaryota</taxon>
        <taxon>Metazoa</taxon>
        <taxon>Chordata</taxon>
        <taxon>Craniata</taxon>
        <taxon>Vertebrata</taxon>
        <taxon>Euteleostomi</taxon>
        <taxon>Actinopterygii</taxon>
        <taxon>Neopterygii</taxon>
        <taxon>Teleostei</taxon>
        <taxon>Clupei</taxon>
        <taxon>Clupeiformes</taxon>
        <taxon>Denticipitoidei</taxon>
        <taxon>Denticipitidae</taxon>
        <taxon>Denticeps</taxon>
    </lineage>
</organism>
<dbReference type="PANTHER" id="PTHR10269:SF15">
    <property type="entry name" value="GDNF FAMILY RECEPTOR ALPHA-3"/>
    <property type="match status" value="1"/>
</dbReference>
<dbReference type="AlphaFoldDB" id="A0AAY4DJ58"/>
<keyword evidence="5 11" id="KW-0732">Signal</keyword>
<dbReference type="GO" id="GO:0043235">
    <property type="term" value="C:receptor complex"/>
    <property type="evidence" value="ECO:0007669"/>
    <property type="project" value="TreeGrafter"/>
</dbReference>
<dbReference type="PANTHER" id="PTHR10269">
    <property type="entry name" value="GDNF RECEPTOR ALPHA"/>
    <property type="match status" value="1"/>
</dbReference>
<comment type="subcellular location">
    <subcellularLocation>
        <location evidence="1">Cell membrane</location>
        <topology evidence="1">Lipid-anchor</topology>
        <topology evidence="1">GPI-anchor</topology>
    </subcellularLocation>
</comment>
<feature type="domain" description="GDNF/GAS1" evidence="12">
    <location>
        <begin position="178"/>
        <end position="259"/>
    </location>
</feature>